<proteinExistence type="predicted"/>
<keyword evidence="1" id="KW-1185">Reference proteome</keyword>
<evidence type="ECO:0000313" key="1">
    <source>
        <dbReference type="Proteomes" id="UP000887540"/>
    </source>
</evidence>
<dbReference type="AlphaFoldDB" id="A0A914D8I3"/>
<protein>
    <submittedName>
        <fullName evidence="2">C6 domain-containing protein</fullName>
    </submittedName>
</protein>
<dbReference type="Proteomes" id="UP000887540">
    <property type="component" value="Unplaced"/>
</dbReference>
<dbReference type="WBParaSite" id="ACRNAN_scaffold19804.g15076.t1">
    <property type="protein sequence ID" value="ACRNAN_scaffold19804.g15076.t1"/>
    <property type="gene ID" value="ACRNAN_scaffold19804.g15076"/>
</dbReference>
<sequence>MITASQRMQCAQGHSMALLFNNTSSNSISQQLVCDNNGIWSVNGYEVANVSCIVLCETCQNSQIFLESDDVTPTLENFGNNSDHCFTEDAVCTGSFNGIAIQTLVCDNNGIWSVNGYEVANVSCIVLCETCQNSQILLENGDVTPTLENFGNNSDHCFTEEAVCESSNRGVAIRVIFNS</sequence>
<accession>A0A914D8I3</accession>
<reference evidence="2" key="1">
    <citation type="submission" date="2022-11" db="UniProtKB">
        <authorList>
            <consortium name="WormBaseParasite"/>
        </authorList>
    </citation>
    <scope>IDENTIFICATION</scope>
</reference>
<organism evidence="1 2">
    <name type="scientific">Acrobeloides nanus</name>
    <dbReference type="NCBI Taxonomy" id="290746"/>
    <lineage>
        <taxon>Eukaryota</taxon>
        <taxon>Metazoa</taxon>
        <taxon>Ecdysozoa</taxon>
        <taxon>Nematoda</taxon>
        <taxon>Chromadorea</taxon>
        <taxon>Rhabditida</taxon>
        <taxon>Tylenchina</taxon>
        <taxon>Cephalobomorpha</taxon>
        <taxon>Cephaloboidea</taxon>
        <taxon>Cephalobidae</taxon>
        <taxon>Acrobeloides</taxon>
    </lineage>
</organism>
<name>A0A914D8I3_9BILA</name>
<evidence type="ECO:0000313" key="2">
    <source>
        <dbReference type="WBParaSite" id="ACRNAN_scaffold19804.g15076.t1"/>
    </source>
</evidence>